<name>A0A225DCX2_9BACT</name>
<comment type="caution">
    <text evidence="1">The sequence shown here is derived from an EMBL/GenBank/DDBJ whole genome shotgun (WGS) entry which is preliminary data.</text>
</comment>
<organism evidence="1 2">
    <name type="scientific">Fimbriiglobus ruber</name>
    <dbReference type="NCBI Taxonomy" id="1908690"/>
    <lineage>
        <taxon>Bacteria</taxon>
        <taxon>Pseudomonadati</taxon>
        <taxon>Planctomycetota</taxon>
        <taxon>Planctomycetia</taxon>
        <taxon>Gemmatales</taxon>
        <taxon>Gemmataceae</taxon>
        <taxon>Fimbriiglobus</taxon>
    </lineage>
</organism>
<dbReference type="EMBL" id="NIDE01000019">
    <property type="protein sequence ID" value="OWK35166.1"/>
    <property type="molecule type" value="Genomic_DNA"/>
</dbReference>
<dbReference type="AlphaFoldDB" id="A0A225DCX2"/>
<proteinExistence type="predicted"/>
<accession>A0A225DCX2</accession>
<evidence type="ECO:0000313" key="2">
    <source>
        <dbReference type="Proteomes" id="UP000214646"/>
    </source>
</evidence>
<evidence type="ECO:0000313" key="1">
    <source>
        <dbReference type="EMBL" id="OWK35166.1"/>
    </source>
</evidence>
<sequence length="85" mass="9765">MSKEGGVVMTDASEYQHALDQLQGAFEKALHGFTEWFAKEWLLEDEEKWKRAYKDPFPGEEFRRGFNAGVESAGMALKVYMDEVV</sequence>
<keyword evidence="2" id="KW-1185">Reference proteome</keyword>
<protein>
    <submittedName>
        <fullName evidence="1">Uncharacterized protein</fullName>
    </submittedName>
</protein>
<reference evidence="2" key="1">
    <citation type="submission" date="2017-06" db="EMBL/GenBank/DDBJ databases">
        <title>Genome analysis of Fimbriiglobus ruber SP5, the first member of the order Planctomycetales with confirmed chitinolytic capability.</title>
        <authorList>
            <person name="Ravin N.V."/>
            <person name="Rakitin A.L."/>
            <person name="Ivanova A.A."/>
            <person name="Beletsky A.V."/>
            <person name="Kulichevskaya I.S."/>
            <person name="Mardanov A.V."/>
            <person name="Dedysh S.N."/>
        </authorList>
    </citation>
    <scope>NUCLEOTIDE SEQUENCE [LARGE SCALE GENOMIC DNA]</scope>
    <source>
        <strain evidence="2">SP5</strain>
    </source>
</reference>
<gene>
    <name evidence="1" type="ORF">FRUB_10008</name>
</gene>
<dbReference type="Proteomes" id="UP000214646">
    <property type="component" value="Unassembled WGS sequence"/>
</dbReference>